<proteinExistence type="inferred from homology"/>
<dbReference type="OrthoDB" id="271111at2759"/>
<dbReference type="Gene3D" id="1.10.287.160">
    <property type="entry name" value="HR1 repeat"/>
    <property type="match status" value="1"/>
</dbReference>
<dbReference type="InterPro" id="IPR011989">
    <property type="entry name" value="ARM-like"/>
</dbReference>
<evidence type="ECO:0000259" key="3">
    <source>
        <dbReference type="SMART" id="SM01308"/>
    </source>
</evidence>
<dbReference type="Gene3D" id="1.25.10.10">
    <property type="entry name" value="Leucine-rich Repeat Variant"/>
    <property type="match status" value="1"/>
</dbReference>
<dbReference type="SUPFAM" id="SSF46585">
    <property type="entry name" value="HR1 repeat"/>
    <property type="match status" value="1"/>
</dbReference>
<dbReference type="SMART" id="SM01308">
    <property type="entry name" value="RICTOR_N"/>
    <property type="match status" value="1"/>
</dbReference>
<reference evidence="4" key="1">
    <citation type="submission" date="2021-02" db="EMBL/GenBank/DDBJ databases">
        <authorList>
            <person name="Nieuwenhuis M."/>
            <person name="Van De Peppel L.J.J."/>
        </authorList>
    </citation>
    <scope>NUCLEOTIDE SEQUENCE</scope>
    <source>
        <strain evidence="4">D49</strain>
    </source>
</reference>
<reference evidence="4" key="2">
    <citation type="submission" date="2021-10" db="EMBL/GenBank/DDBJ databases">
        <title>Phylogenomics reveals ancestral predisposition of the termite-cultivated fungus Termitomyces towards a domesticated lifestyle.</title>
        <authorList>
            <person name="Auxier B."/>
            <person name="Grum-Grzhimaylo A."/>
            <person name="Cardenas M.E."/>
            <person name="Lodge J.D."/>
            <person name="Laessoe T."/>
            <person name="Pedersen O."/>
            <person name="Smith M.E."/>
            <person name="Kuyper T.W."/>
            <person name="Franco-Molano E.A."/>
            <person name="Baroni T.J."/>
            <person name="Aanen D.K."/>
        </authorList>
    </citation>
    <scope>NUCLEOTIDE SEQUENCE</scope>
    <source>
        <strain evidence="4">D49</strain>
    </source>
</reference>
<feature type="region of interest" description="Disordered" evidence="2">
    <location>
        <begin position="100"/>
        <end position="125"/>
    </location>
</feature>
<dbReference type="Pfam" id="PF14664">
    <property type="entry name" value="RICTOR_N"/>
    <property type="match status" value="1"/>
</dbReference>
<dbReference type="InterPro" id="IPR016024">
    <property type="entry name" value="ARM-type_fold"/>
</dbReference>
<evidence type="ECO:0000313" key="4">
    <source>
        <dbReference type="EMBL" id="KAG5651654.1"/>
    </source>
</evidence>
<comment type="caution">
    <text evidence="4">The sequence shown here is derived from an EMBL/GenBank/DDBJ whole genome shotgun (WGS) entry which is preliminary data.</text>
</comment>
<comment type="similarity">
    <text evidence="1">Belongs to the RICTOR family.</text>
</comment>
<dbReference type="Proteomes" id="UP000717328">
    <property type="component" value="Unassembled WGS sequence"/>
</dbReference>
<organism evidence="4 5">
    <name type="scientific">Sphagnurus paluster</name>
    <dbReference type="NCBI Taxonomy" id="117069"/>
    <lineage>
        <taxon>Eukaryota</taxon>
        <taxon>Fungi</taxon>
        <taxon>Dikarya</taxon>
        <taxon>Basidiomycota</taxon>
        <taxon>Agaricomycotina</taxon>
        <taxon>Agaricomycetes</taxon>
        <taxon>Agaricomycetidae</taxon>
        <taxon>Agaricales</taxon>
        <taxon>Tricholomatineae</taxon>
        <taxon>Lyophyllaceae</taxon>
        <taxon>Sphagnurus</taxon>
    </lineage>
</organism>
<dbReference type="SUPFAM" id="SSF48371">
    <property type="entry name" value="ARM repeat"/>
    <property type="match status" value="1"/>
</dbReference>
<sequence length="423" mass="46456">MPSHLNIPAGNASLGTTGSSITAVEGTLSFTELEGKDQAEQLEILITQLSLEERIREGAENFLNMDLAESLRLQVQSELEISKKKIEAIKKRIEAISKSKAKQTNSAIPTKRRMAPQEGGKDSIDKGAEDFRTALHNASIHLKELASLTSHGITPASSSNATPNSMEADRQLIETISKLIDILQRNLRVRYDLKSTDVLRAVLPFLGDRYSKQARAAAYRLVRHSLVDAESVKVLNENESLDWYIVKSLNRDNKHSVEKEQAVKLIRTMVEIGKIHPDTPSSAGTAVVPLSEPIVRALIAIAEQPEDPFRLICIETLAEILLIDIDLVSRTGGIRLLLHLLGDGPPELSPLIAATFLHIVDSPRTRIYLRVGMDLELALAAVTDAYGKGPEHADRMRSCIKVIQSMLRTWSGMSLGISSSTTV</sequence>
<name>A0A9P7GJ86_9AGAR</name>
<dbReference type="PANTHER" id="PTHR13298:SF11">
    <property type="entry name" value="RAPAMYCIN-INSENSITIVE COMPANION OF MTOR"/>
    <property type="match status" value="1"/>
</dbReference>
<dbReference type="PANTHER" id="PTHR13298">
    <property type="entry name" value="CYTOSOLIC REGULATOR PIANISSIMO"/>
    <property type="match status" value="1"/>
</dbReference>
<dbReference type="GO" id="GO:0038203">
    <property type="term" value="P:TORC2 signaling"/>
    <property type="evidence" value="ECO:0007669"/>
    <property type="project" value="TreeGrafter"/>
</dbReference>
<evidence type="ECO:0000256" key="1">
    <source>
        <dbReference type="ARBA" id="ARBA00008878"/>
    </source>
</evidence>
<dbReference type="InterPro" id="IPR028268">
    <property type="entry name" value="Pianissimo_fam"/>
</dbReference>
<feature type="domain" description="Rapamycin-insensitive companion of mTOR N-terminal" evidence="3">
    <location>
        <begin position="173"/>
        <end position="423"/>
    </location>
</feature>
<dbReference type="InterPro" id="IPR036274">
    <property type="entry name" value="HR1_rpt_sf"/>
</dbReference>
<evidence type="ECO:0000256" key="2">
    <source>
        <dbReference type="SAM" id="MobiDB-lite"/>
    </source>
</evidence>
<dbReference type="AlphaFoldDB" id="A0A9P7GJ86"/>
<evidence type="ECO:0000313" key="5">
    <source>
        <dbReference type="Proteomes" id="UP000717328"/>
    </source>
</evidence>
<gene>
    <name evidence="4" type="ORF">H0H81_007934</name>
</gene>
<protein>
    <recommendedName>
        <fullName evidence="3">Rapamycin-insensitive companion of mTOR N-terminal domain-containing protein</fullName>
    </recommendedName>
</protein>
<dbReference type="EMBL" id="JABCKI010000215">
    <property type="protein sequence ID" value="KAG5651654.1"/>
    <property type="molecule type" value="Genomic_DNA"/>
</dbReference>
<accession>A0A9P7GJ86</accession>
<keyword evidence="5" id="KW-1185">Reference proteome</keyword>
<dbReference type="GO" id="GO:0031932">
    <property type="term" value="C:TORC2 complex"/>
    <property type="evidence" value="ECO:0007669"/>
    <property type="project" value="InterPro"/>
</dbReference>
<dbReference type="InterPro" id="IPR028267">
    <property type="entry name" value="Pianissimo_N"/>
</dbReference>